<accession>A0A9P4X9A4</accession>
<sequence length="237" mass="26792">MNLAVAQVATRILSQYGIPICIIGELVLNYYNVPRICHDLEICVPTSDIDRATDILCTTGHFEPWEVRDSFNNYTEYRRGFPCIRTTGWINPPQIVAIFTASFYNLEPIEKILIPATTRLKAYISKEMADTNARDIASLHLPRLAPFLKGLAKRFIDHEDDVAMIAVEQLVDGMNLNDAWVDANLGDCQTDVLNLIRNQIRGKESRKDHFSGNKITCFVKDEAEATVIQQIAGFNCR</sequence>
<comment type="caution">
    <text evidence="1">The sequence shown here is derived from an EMBL/GenBank/DDBJ whole genome shotgun (WGS) entry which is preliminary data.</text>
</comment>
<reference evidence="1 2" key="1">
    <citation type="submission" date="2018-06" db="EMBL/GenBank/DDBJ databases">
        <title>Genome analysis of cellulolytic fungus Trichoderma lentiforme CFAM-422.</title>
        <authorList>
            <person name="Steindorff A.S."/>
            <person name="Formighieri E.F."/>
            <person name="Midorikawa G.E.O."/>
            <person name="Tamietti M.S."/>
            <person name="Ramos E.Z."/>
            <person name="Silva A.S."/>
            <person name="Bon E.P.S."/>
            <person name="Mendes T.D."/>
            <person name="Damaso M.C.T."/>
            <person name="Favaro L.C.L."/>
        </authorList>
    </citation>
    <scope>NUCLEOTIDE SEQUENCE [LARGE SCALE GENOMIC DNA]</scope>
    <source>
        <strain evidence="1 2">CFAM-422</strain>
    </source>
</reference>
<protein>
    <recommendedName>
        <fullName evidence="3">Nucleotidyltransferase family protein</fullName>
    </recommendedName>
</protein>
<evidence type="ECO:0000313" key="2">
    <source>
        <dbReference type="Proteomes" id="UP000801864"/>
    </source>
</evidence>
<dbReference type="EMBL" id="QLNT01000018">
    <property type="protein sequence ID" value="KAF3065679.1"/>
    <property type="molecule type" value="Genomic_DNA"/>
</dbReference>
<dbReference type="Proteomes" id="UP000801864">
    <property type="component" value="Unassembled WGS sequence"/>
</dbReference>
<evidence type="ECO:0000313" key="1">
    <source>
        <dbReference type="EMBL" id="KAF3065679.1"/>
    </source>
</evidence>
<gene>
    <name evidence="1" type="ORF">CFAM422_009598</name>
</gene>
<dbReference type="SUPFAM" id="SSF81301">
    <property type="entry name" value="Nucleotidyltransferase"/>
    <property type="match status" value="1"/>
</dbReference>
<name>A0A9P4X9A4_9HYPO</name>
<dbReference type="AlphaFoldDB" id="A0A9P4X9A4"/>
<keyword evidence="2" id="KW-1185">Reference proteome</keyword>
<organism evidence="1 2">
    <name type="scientific">Trichoderma lentiforme</name>
    <dbReference type="NCBI Taxonomy" id="1567552"/>
    <lineage>
        <taxon>Eukaryota</taxon>
        <taxon>Fungi</taxon>
        <taxon>Dikarya</taxon>
        <taxon>Ascomycota</taxon>
        <taxon>Pezizomycotina</taxon>
        <taxon>Sordariomycetes</taxon>
        <taxon>Hypocreomycetidae</taxon>
        <taxon>Hypocreales</taxon>
        <taxon>Hypocreaceae</taxon>
        <taxon>Trichoderma</taxon>
    </lineage>
</organism>
<evidence type="ECO:0008006" key="3">
    <source>
        <dbReference type="Google" id="ProtNLM"/>
    </source>
</evidence>
<proteinExistence type="predicted"/>
<dbReference type="InterPro" id="IPR043519">
    <property type="entry name" value="NT_sf"/>
</dbReference>